<dbReference type="AlphaFoldDB" id="A0A1N7SL70"/>
<gene>
    <name evidence="1" type="ORF">BN2476_630030</name>
</gene>
<accession>A0A1N7SL70</accession>
<comment type="caution">
    <text evidence="1">The sequence shown here is derived from an EMBL/GenBank/DDBJ whole genome shotgun (WGS) entry which is preliminary data.</text>
</comment>
<organism evidence="1 2">
    <name type="scientific">Paraburkholderia piptadeniae</name>
    <dbReference type="NCBI Taxonomy" id="1701573"/>
    <lineage>
        <taxon>Bacteria</taxon>
        <taxon>Pseudomonadati</taxon>
        <taxon>Pseudomonadota</taxon>
        <taxon>Betaproteobacteria</taxon>
        <taxon>Burkholderiales</taxon>
        <taxon>Burkholderiaceae</taxon>
        <taxon>Paraburkholderia</taxon>
    </lineage>
</organism>
<dbReference type="Proteomes" id="UP000195569">
    <property type="component" value="Unassembled WGS sequence"/>
</dbReference>
<reference evidence="1" key="1">
    <citation type="submission" date="2016-12" db="EMBL/GenBank/DDBJ databases">
        <authorList>
            <person name="Moulin L."/>
        </authorList>
    </citation>
    <scope>NUCLEOTIDE SEQUENCE [LARGE SCALE GENOMIC DNA]</scope>
    <source>
        <strain evidence="1">STM 7183</strain>
    </source>
</reference>
<evidence type="ECO:0000313" key="2">
    <source>
        <dbReference type="Proteomes" id="UP000195569"/>
    </source>
</evidence>
<name>A0A1N7SL70_9BURK</name>
<proteinExistence type="predicted"/>
<protein>
    <submittedName>
        <fullName evidence="1">Uncharacterized protein</fullName>
    </submittedName>
</protein>
<dbReference type="EMBL" id="CYGY02000063">
    <property type="protein sequence ID" value="SIT48157.1"/>
    <property type="molecule type" value="Genomic_DNA"/>
</dbReference>
<evidence type="ECO:0000313" key="1">
    <source>
        <dbReference type="EMBL" id="SIT48157.1"/>
    </source>
</evidence>
<keyword evidence="2" id="KW-1185">Reference proteome</keyword>
<sequence length="133" mass="14999">MFALALTATQVLIADDESSKTDVNRCIMMAYLSERENVVEQVDSLCLQLFDTWCDTRSVTPLAYLLRCWPLTDSAPGALRRVGETMRYLRRHHGDQLDAYGFQALCEMADLIDELIERPAGTVRLMAVGEVPE</sequence>